<dbReference type="EMBL" id="JAVLUS010000047">
    <property type="protein sequence ID" value="MDS1117004.1"/>
    <property type="molecule type" value="Genomic_DNA"/>
</dbReference>
<gene>
    <name evidence="2" type="ORF">RD149_25060</name>
</gene>
<dbReference type="PANTHER" id="PTHR40260">
    <property type="entry name" value="BLR8190 PROTEIN"/>
    <property type="match status" value="1"/>
</dbReference>
<evidence type="ECO:0000313" key="3">
    <source>
        <dbReference type="Proteomes" id="UP001265083"/>
    </source>
</evidence>
<feature type="domain" description="EthD" evidence="1">
    <location>
        <begin position="11"/>
        <end position="88"/>
    </location>
</feature>
<evidence type="ECO:0000259" key="1">
    <source>
        <dbReference type="Pfam" id="PF07110"/>
    </source>
</evidence>
<name>A0ABU2H190_9ACTN</name>
<dbReference type="PANTHER" id="PTHR40260:SF2">
    <property type="entry name" value="BLR8190 PROTEIN"/>
    <property type="match status" value="1"/>
</dbReference>
<dbReference type="Gene3D" id="3.30.70.100">
    <property type="match status" value="1"/>
</dbReference>
<comment type="caution">
    <text evidence="2">The sequence shown here is derived from an EMBL/GenBank/DDBJ whole genome shotgun (WGS) entry which is preliminary data.</text>
</comment>
<reference evidence="2 3" key="1">
    <citation type="submission" date="2023-08" db="EMBL/GenBank/DDBJ databases">
        <title>Bioegradation of LLDPE and BLDPE plastic by marine bacteria from coast plastic debris.</title>
        <authorList>
            <person name="Rong Z."/>
        </authorList>
    </citation>
    <scope>NUCLEOTIDE SEQUENCE [LARGE SCALE GENOMIC DNA]</scope>
    <source>
        <strain evidence="2 3">Z-2</strain>
    </source>
</reference>
<evidence type="ECO:0000313" key="2">
    <source>
        <dbReference type="EMBL" id="MDS1117004.1"/>
    </source>
</evidence>
<dbReference type="RefSeq" id="WP_143934440.1">
    <property type="nucleotide sequence ID" value="NZ_JAVLUS010000047.1"/>
</dbReference>
<keyword evidence="3" id="KW-1185">Reference proteome</keyword>
<sequence length="103" mass="11070">MYRVTIIYNRPTDTAAFDEYYQNKHLPLVAKIPNLTRFAAGKCEALDANPPAAYALAQLYFDSKDQAGAAFASTEGQAAAADVGNFASGGVKMLFSDEETTLP</sequence>
<accession>A0ABU2H190</accession>
<dbReference type="InterPro" id="IPR011008">
    <property type="entry name" value="Dimeric_a/b-barrel"/>
</dbReference>
<dbReference type="NCBIfam" id="TIGR02118">
    <property type="entry name" value="EthD family reductase"/>
    <property type="match status" value="1"/>
</dbReference>
<proteinExistence type="predicted"/>
<dbReference type="Pfam" id="PF07110">
    <property type="entry name" value="EthD"/>
    <property type="match status" value="1"/>
</dbReference>
<dbReference type="InterPro" id="IPR009799">
    <property type="entry name" value="EthD_dom"/>
</dbReference>
<dbReference type="Proteomes" id="UP001265083">
    <property type="component" value="Unassembled WGS sequence"/>
</dbReference>
<dbReference type="SUPFAM" id="SSF54909">
    <property type="entry name" value="Dimeric alpha+beta barrel"/>
    <property type="match status" value="1"/>
</dbReference>
<protein>
    <submittedName>
        <fullName evidence="2">EthD family reductase</fullName>
    </submittedName>
</protein>
<organism evidence="2 3">
    <name type="scientific">Gordonia westfalica</name>
    <dbReference type="NCBI Taxonomy" id="158898"/>
    <lineage>
        <taxon>Bacteria</taxon>
        <taxon>Bacillati</taxon>
        <taxon>Actinomycetota</taxon>
        <taxon>Actinomycetes</taxon>
        <taxon>Mycobacteriales</taxon>
        <taxon>Gordoniaceae</taxon>
        <taxon>Gordonia</taxon>
    </lineage>
</organism>